<reference evidence="1 2" key="1">
    <citation type="journal article" date="2007" name="Nature">
        <title>Light stimulates growth of proteorhodopsin-containing marine Flavobacteria.</title>
        <authorList>
            <person name="Gomez-Consarnau L."/>
            <person name="Gonzalez J.M."/>
            <person name="Coll-Llado M."/>
            <person name="Gourdon P."/>
            <person name="Pascher T."/>
            <person name="Neutze R."/>
            <person name="Pedros-Alio C."/>
            <person name="Pinhassi J."/>
        </authorList>
    </citation>
    <scope>NUCLEOTIDE SEQUENCE [LARGE SCALE GENOMIC DNA]</scope>
    <source>
        <strain evidence="1 2">MED217</strain>
    </source>
</reference>
<dbReference type="Proteomes" id="UP000001601">
    <property type="component" value="Unassembled WGS sequence"/>
</dbReference>
<gene>
    <name evidence="1" type="ORF">MED217_16630</name>
</gene>
<sequence>MNKIQTFKEKLNKSIETYYPYNIDYYTQEIEYKNSIEYKNFVKKVENRPNEIGLSQELEKITSMLRSFYNFKFQDMTIPHHLDPCFNFQISKITNGNYYLIILLRSVISPIYFLRAFTCRVNAEKNKSTSPLIQIEDPFVSEIRNEFEEINNYLSNNLRLTPFPPSYYHVTLPNYSSPERSIGNLKIFQALFIDQDIYFE</sequence>
<evidence type="ECO:0000313" key="2">
    <source>
        <dbReference type="Proteomes" id="UP000001601"/>
    </source>
</evidence>
<keyword evidence="2" id="KW-1185">Reference proteome</keyword>
<name>A3XHQ6_LEEBM</name>
<protein>
    <submittedName>
        <fullName evidence="1">Uncharacterized protein</fullName>
    </submittedName>
</protein>
<evidence type="ECO:0000313" key="1">
    <source>
        <dbReference type="EMBL" id="EAQ51187.1"/>
    </source>
</evidence>
<accession>A3XHQ6</accession>
<dbReference type="AlphaFoldDB" id="A3XHQ6"/>
<dbReference type="RefSeq" id="WP_009781666.1">
    <property type="nucleotide sequence ID" value="NZ_CH672395.1"/>
</dbReference>
<dbReference type="HOGENOM" id="CLU_1364802_0_0_10"/>
<comment type="caution">
    <text evidence="1">The sequence shown here is derived from an EMBL/GenBank/DDBJ whole genome shotgun (WGS) entry which is preliminary data.</text>
</comment>
<proteinExistence type="predicted"/>
<organism evidence="1 2">
    <name type="scientific">Leeuwenhoekiella blandensis (strain CECT 7118 / CCUG 51940 / KCTC 22103 / MED217)</name>
    <name type="common">Flavobacterium sp. (strain MED217)</name>
    <dbReference type="NCBI Taxonomy" id="398720"/>
    <lineage>
        <taxon>Bacteria</taxon>
        <taxon>Pseudomonadati</taxon>
        <taxon>Bacteroidota</taxon>
        <taxon>Flavobacteriia</taxon>
        <taxon>Flavobacteriales</taxon>
        <taxon>Flavobacteriaceae</taxon>
        <taxon>Leeuwenhoekiella</taxon>
    </lineage>
</organism>
<dbReference type="STRING" id="398720.MED217_16630"/>
<dbReference type="EMBL" id="AANC01000001">
    <property type="protein sequence ID" value="EAQ51187.1"/>
    <property type="molecule type" value="Genomic_DNA"/>
</dbReference>